<evidence type="ECO:0000313" key="2">
    <source>
        <dbReference type="Proteomes" id="UP000001294"/>
    </source>
</evidence>
<accession>B6QF02</accession>
<dbReference type="Proteomes" id="UP000001294">
    <property type="component" value="Unassembled WGS sequence"/>
</dbReference>
<dbReference type="VEuPathDB" id="FungiDB:PMAA_090220"/>
<proteinExistence type="predicted"/>
<dbReference type="STRING" id="441960.B6QF02"/>
<keyword evidence="2" id="KW-1185">Reference proteome</keyword>
<dbReference type="EMBL" id="DS995901">
    <property type="protein sequence ID" value="EEA25057.1"/>
    <property type="molecule type" value="Genomic_DNA"/>
</dbReference>
<protein>
    <submittedName>
        <fullName evidence="1">Uncharacterized protein</fullName>
    </submittedName>
</protein>
<dbReference type="PhylomeDB" id="B6QF02"/>
<reference evidence="2" key="1">
    <citation type="journal article" date="2015" name="Genome Announc.">
        <title>Genome sequence of the AIDS-associated pathogen Penicillium marneffei (ATCC18224) and its near taxonomic relative Talaromyces stipitatus (ATCC10500).</title>
        <authorList>
            <person name="Nierman W.C."/>
            <person name="Fedorova-Abrams N.D."/>
            <person name="Andrianopoulos A."/>
        </authorList>
    </citation>
    <scope>NUCLEOTIDE SEQUENCE [LARGE SCALE GENOMIC DNA]</scope>
    <source>
        <strain evidence="2">ATCC 18224 / CBS 334.59 / QM 7333</strain>
    </source>
</reference>
<sequence>MEQLELVADLMLQQLQENPTDQFNNLFLQAFVQQIKIFASSQGERTETLTELKGMLETVLQDTAVIRTRTEQSTKSSVSTGLSSDSAIFWKTAQAHVWQAGIRSAASPLSQSAGSSTPGVSRAELGMDCEIVVKIRDDSERTAVKKLQPSDLVKRAERARAHAAKSTPSLPLAGHAFIAARQLPSGDISLRANHAAGAEVLRQHGKNWVHTFGKSAYVRVPTWGIVIDGMPVRLVDMSEEFKQQLVAENHYHWGQGQFEVEIAHVGWLTTPRSYLGSLVVEFTNPVVANNQQRNPRGDGPTARMDGVRCAKSAKNTGMYKLNVRIGSIIVGSVRRSIRPGNALTSRAGT</sequence>
<dbReference type="HOGENOM" id="CLU_794776_0_0_1"/>
<name>B6QF02_TALMQ</name>
<dbReference type="OrthoDB" id="4509841at2759"/>
<dbReference type="AlphaFoldDB" id="B6QF02"/>
<gene>
    <name evidence="1" type="ORF">PMAA_090220</name>
</gene>
<organism evidence="1 2">
    <name type="scientific">Talaromyces marneffei (strain ATCC 18224 / CBS 334.59 / QM 7333)</name>
    <name type="common">Penicillium marneffei</name>
    <dbReference type="NCBI Taxonomy" id="441960"/>
    <lineage>
        <taxon>Eukaryota</taxon>
        <taxon>Fungi</taxon>
        <taxon>Dikarya</taxon>
        <taxon>Ascomycota</taxon>
        <taxon>Pezizomycotina</taxon>
        <taxon>Eurotiomycetes</taxon>
        <taxon>Eurotiomycetidae</taxon>
        <taxon>Eurotiales</taxon>
        <taxon>Trichocomaceae</taxon>
        <taxon>Talaromyces</taxon>
        <taxon>Talaromyces sect. Talaromyces</taxon>
    </lineage>
</organism>
<evidence type="ECO:0000313" key="1">
    <source>
        <dbReference type="EMBL" id="EEA25057.1"/>
    </source>
</evidence>